<gene>
    <name evidence="1" type="ORF">HPB49_020438</name>
</gene>
<accession>A0ACB8DFL5</accession>
<organism evidence="1 2">
    <name type="scientific">Dermacentor silvarum</name>
    <name type="common">Tick</name>
    <dbReference type="NCBI Taxonomy" id="543639"/>
    <lineage>
        <taxon>Eukaryota</taxon>
        <taxon>Metazoa</taxon>
        <taxon>Ecdysozoa</taxon>
        <taxon>Arthropoda</taxon>
        <taxon>Chelicerata</taxon>
        <taxon>Arachnida</taxon>
        <taxon>Acari</taxon>
        <taxon>Parasitiformes</taxon>
        <taxon>Ixodida</taxon>
        <taxon>Ixodoidea</taxon>
        <taxon>Ixodidae</taxon>
        <taxon>Rhipicephalinae</taxon>
        <taxon>Dermacentor</taxon>
    </lineage>
</organism>
<name>A0ACB8DFL5_DERSI</name>
<evidence type="ECO:0000313" key="1">
    <source>
        <dbReference type="EMBL" id="KAH7966906.1"/>
    </source>
</evidence>
<evidence type="ECO:0000313" key="2">
    <source>
        <dbReference type="Proteomes" id="UP000821865"/>
    </source>
</evidence>
<comment type="caution">
    <text evidence="1">The sequence shown here is derived from an EMBL/GenBank/DDBJ whole genome shotgun (WGS) entry which is preliminary data.</text>
</comment>
<reference evidence="1" key="1">
    <citation type="submission" date="2020-05" db="EMBL/GenBank/DDBJ databases">
        <title>Large-scale comparative analyses of tick genomes elucidate their genetic diversity and vector capacities.</title>
        <authorList>
            <person name="Jia N."/>
            <person name="Wang J."/>
            <person name="Shi W."/>
            <person name="Du L."/>
            <person name="Sun Y."/>
            <person name="Zhan W."/>
            <person name="Jiang J."/>
            <person name="Wang Q."/>
            <person name="Zhang B."/>
            <person name="Ji P."/>
            <person name="Sakyi L.B."/>
            <person name="Cui X."/>
            <person name="Yuan T."/>
            <person name="Jiang B."/>
            <person name="Yang W."/>
            <person name="Lam T.T.-Y."/>
            <person name="Chang Q."/>
            <person name="Ding S."/>
            <person name="Wang X."/>
            <person name="Zhu J."/>
            <person name="Ruan X."/>
            <person name="Zhao L."/>
            <person name="Wei J."/>
            <person name="Que T."/>
            <person name="Du C."/>
            <person name="Cheng J."/>
            <person name="Dai P."/>
            <person name="Han X."/>
            <person name="Huang E."/>
            <person name="Gao Y."/>
            <person name="Liu J."/>
            <person name="Shao H."/>
            <person name="Ye R."/>
            <person name="Li L."/>
            <person name="Wei W."/>
            <person name="Wang X."/>
            <person name="Wang C."/>
            <person name="Yang T."/>
            <person name="Huo Q."/>
            <person name="Li W."/>
            <person name="Guo W."/>
            <person name="Chen H."/>
            <person name="Zhou L."/>
            <person name="Ni X."/>
            <person name="Tian J."/>
            <person name="Zhou Y."/>
            <person name="Sheng Y."/>
            <person name="Liu T."/>
            <person name="Pan Y."/>
            <person name="Xia L."/>
            <person name="Li J."/>
            <person name="Zhao F."/>
            <person name="Cao W."/>
        </authorList>
    </citation>
    <scope>NUCLEOTIDE SEQUENCE</scope>
    <source>
        <strain evidence="1">Dsil-2018</strain>
    </source>
</reference>
<sequence>MPDSDKAFILHKINEHWTTGTLHDEWTSSIITLIPKPGKPATLSNQRRISLTSCVGKTMERMVLACLTDLLDDTHFLPHNQIGFRPRMPTQDLFVLLQETFFQPSRCNVHALVTIPYFMPLSSPPSKTPAVDPDSTLAFLLFTALDKRSSDSGPRYPHPSHSPAENLKWSCSLQPSLTSG</sequence>
<keyword evidence="2" id="KW-1185">Reference proteome</keyword>
<proteinExistence type="predicted"/>
<dbReference type="EMBL" id="CM023471">
    <property type="protein sequence ID" value="KAH7966906.1"/>
    <property type="molecule type" value="Genomic_DNA"/>
</dbReference>
<protein>
    <submittedName>
        <fullName evidence="1">Uncharacterized protein</fullName>
    </submittedName>
</protein>
<dbReference type="Proteomes" id="UP000821865">
    <property type="component" value="Chromosome 2"/>
</dbReference>